<feature type="chain" id="PRO_5006622627" evidence="2">
    <location>
        <begin position="35"/>
        <end position="1454"/>
    </location>
</feature>
<keyword evidence="4" id="KW-1185">Reference proteome</keyword>
<name>A0A0S4JR09_BODSA</name>
<organism evidence="3 4">
    <name type="scientific">Bodo saltans</name>
    <name type="common">Flagellated protozoan</name>
    <dbReference type="NCBI Taxonomy" id="75058"/>
    <lineage>
        <taxon>Eukaryota</taxon>
        <taxon>Discoba</taxon>
        <taxon>Euglenozoa</taxon>
        <taxon>Kinetoplastea</taxon>
        <taxon>Metakinetoplastina</taxon>
        <taxon>Eubodonida</taxon>
        <taxon>Bodonidae</taxon>
        <taxon>Bodo</taxon>
    </lineage>
</organism>
<evidence type="ECO:0000313" key="3">
    <source>
        <dbReference type="EMBL" id="CUG92635.1"/>
    </source>
</evidence>
<keyword evidence="1" id="KW-1133">Transmembrane helix</keyword>
<feature type="transmembrane region" description="Helical" evidence="1">
    <location>
        <begin position="1092"/>
        <end position="1120"/>
    </location>
</feature>
<feature type="transmembrane region" description="Helical" evidence="1">
    <location>
        <begin position="1257"/>
        <end position="1276"/>
    </location>
</feature>
<feature type="transmembrane region" description="Helical" evidence="1">
    <location>
        <begin position="1060"/>
        <end position="1080"/>
    </location>
</feature>
<proteinExistence type="predicted"/>
<sequence length="1454" mass="155449">MLLLISRPQHNQHQHALFVCLSIIIALLITDAAGEVCTNTLDCNDRSQSTNILFVNGSCQCRPCLSSWYGSECQLCPDQYDEWSDCAACNVVDNYAGTYPICYSNVCNISAVCEVANTRAVTGTVSTGCVCKCRNAWAGAACSVCPAGYNSTNACGSCLANWSGYPTCVPLITAATDTNTTADAVKIVHVSGTCKTAASSFNMSTYYNQESILETDLAGVDVSGSNWDLGKNGAFVGYNVMYCGVTPTSYGGYFPNEVLQLIQQKGFSVTQSCNMAGILSYPAFHVFILIDRTESVVISDADASAVAAFYTRGGGLYLLTDNCPYNQNVNLIYSKMPDVLARLRLWNNDHVHRFPLTLGNPAADNQFGNHVVFTGVASLNSGETLAIPYYDGVQSTGVFANLCTVLVQVTPNACTNEPTASYVRAHAAMMYIDPPTQLYNISGASNWGRIVTDTGWSRLAAAVRADSYRLAANIVVYLLNIERASFVWNSASSSTQVVGCSSGDGVTFTSSQAICRISFVGAASGPKCLSIVVGSESSTRTYTCVLDVLSANVGTYWIMVDGQNSTLMFSVTAASLKPRGTVTAVTGTCVITSDTSVSSCTDGSSMTIDWTLPYPSVVTVGFGSQADSCSIFTVGVTTVFCVFQGLSLMPRGTYPVYINSIPSGIVLKIESLKLPLIHTLCSLSQTASRHASSVSRTWMSTLSGTQGSATVMRSVTSTATVSERATWSNRDEAVSQTRMVAYTMSSTFSRPLTKGTARMESMSSSLRSITLFSVSASVSLTNDTGRQQLLLSLTTSSSKSPSMSHWKAFAGTLMLSLEELSSVSLAAVANASSFLFARVTNGVIVVLRSNLIRVEPSSSRNETLAAAITTLAITRSVVNDAPTFVFNMSFNAPSSGIEHLVVRRVTVKGESVHFTQETTTNVPWCTVFLPPPPGVQWFDASISMFSATSINATILLEYNGDGKLLLTVTIPLPSASRDIPSKVAAAVRYSQLASLVGGVTSGAALGRIMATRSIALCTLDTLTNGGLIDVGFRICALSISDESPHQAALASARSAIASNFMLLIVVSSIALCVVMFWGVMVRKSLRSAACALCLPSSLLPLCIAVTPSSISSAIVLFAFHTEDSPTCNGVDVIVGLLGLVVGIAPAVLLSVCWWCKVRVGTWQCSLKSDRILTRQSATELEKQYCGFPFFQRHLGFFLDRRYVWTTLTSKEPLAPMWPVLLEYRDLRYATLDNAVLIAVACTGTLGGLSGSEVACRGWGVVSLALFVVQLVFLIVSRPFSTHFSTGHGAATLALTIVGVMGQLVFVFTSATTDTDLWLIAVSSICSIIVVGLTVVKMMMDVGEVLRAVRRRLVTLRALLRLRLEQELKRQVPICIAQDHLSHLSDSCSEALHESFLERRPIEGLGFVETLEIETISDGDTGGFGAADDFRFWDSSGVAKGVEAEPSLLLAWHAD</sequence>
<gene>
    <name evidence="3" type="ORF">BSAL_38600</name>
</gene>
<protein>
    <submittedName>
        <fullName evidence="3">Membrane-associated protein, putative</fullName>
    </submittedName>
</protein>
<evidence type="ECO:0000256" key="1">
    <source>
        <dbReference type="SAM" id="Phobius"/>
    </source>
</evidence>
<evidence type="ECO:0000256" key="2">
    <source>
        <dbReference type="SAM" id="SignalP"/>
    </source>
</evidence>
<feature type="transmembrane region" description="Helical" evidence="1">
    <location>
        <begin position="1288"/>
        <end position="1310"/>
    </location>
</feature>
<feature type="signal peptide" evidence="2">
    <location>
        <begin position="1"/>
        <end position="34"/>
    </location>
</feature>
<keyword evidence="1" id="KW-0472">Membrane</keyword>
<reference evidence="4" key="1">
    <citation type="submission" date="2015-09" db="EMBL/GenBank/DDBJ databases">
        <authorList>
            <consortium name="Pathogen Informatics"/>
        </authorList>
    </citation>
    <scope>NUCLEOTIDE SEQUENCE [LARGE SCALE GENOMIC DNA]</scope>
    <source>
        <strain evidence="4">Lake Konstanz</strain>
    </source>
</reference>
<evidence type="ECO:0000313" key="4">
    <source>
        <dbReference type="Proteomes" id="UP000051952"/>
    </source>
</evidence>
<dbReference type="Proteomes" id="UP000051952">
    <property type="component" value="Unassembled WGS sequence"/>
</dbReference>
<dbReference type="VEuPathDB" id="TriTrypDB:BSAL_38600"/>
<dbReference type="EMBL" id="CYKH01002072">
    <property type="protein sequence ID" value="CUG92635.1"/>
    <property type="molecule type" value="Genomic_DNA"/>
</dbReference>
<accession>A0A0S4JR09</accession>
<keyword evidence="2" id="KW-0732">Signal</keyword>
<keyword evidence="1" id="KW-0812">Transmembrane</keyword>
<feature type="transmembrane region" description="Helical" evidence="1">
    <location>
        <begin position="1316"/>
        <end position="1335"/>
    </location>
</feature>
<feature type="transmembrane region" description="Helical" evidence="1">
    <location>
        <begin position="1132"/>
        <end position="1155"/>
    </location>
</feature>